<dbReference type="InterPro" id="IPR037069">
    <property type="entry name" value="AcylCoA_DH/ox_N_sf"/>
</dbReference>
<comment type="cofactor">
    <cofactor evidence="1 6">
        <name>FAD</name>
        <dbReference type="ChEBI" id="CHEBI:57692"/>
    </cofactor>
</comment>
<dbReference type="Gene3D" id="1.20.140.10">
    <property type="entry name" value="Butyryl-CoA Dehydrogenase, subunit A, domain 3"/>
    <property type="match status" value="1"/>
</dbReference>
<evidence type="ECO:0000313" key="10">
    <source>
        <dbReference type="EMBL" id="WNF34573.1"/>
    </source>
</evidence>
<protein>
    <submittedName>
        <fullName evidence="10">Acyl-CoA dehydrogenase family protein</fullName>
        <ecNumber evidence="10">1.-.-.-</ecNumber>
    </submittedName>
</protein>
<evidence type="ECO:0000313" key="11">
    <source>
        <dbReference type="Proteomes" id="UP001303701"/>
    </source>
</evidence>
<dbReference type="InterPro" id="IPR036250">
    <property type="entry name" value="AcylCo_DH-like_C"/>
</dbReference>
<evidence type="ECO:0000256" key="2">
    <source>
        <dbReference type="ARBA" id="ARBA00009347"/>
    </source>
</evidence>
<feature type="domain" description="Acyl-CoA oxidase/dehydrogenase middle" evidence="8">
    <location>
        <begin position="129"/>
        <end position="221"/>
    </location>
</feature>
<keyword evidence="3 6" id="KW-0285">Flavoprotein</keyword>
<gene>
    <name evidence="10" type="ORF">RI196_07970</name>
</gene>
<dbReference type="Gene3D" id="2.40.110.10">
    <property type="entry name" value="Butyryl-CoA Dehydrogenase, subunit A, domain 2"/>
    <property type="match status" value="1"/>
</dbReference>
<dbReference type="InterPro" id="IPR006091">
    <property type="entry name" value="Acyl-CoA_Oxase/DH_mid-dom"/>
</dbReference>
<dbReference type="GO" id="GO:0016491">
    <property type="term" value="F:oxidoreductase activity"/>
    <property type="evidence" value="ECO:0007669"/>
    <property type="project" value="UniProtKB-KW"/>
</dbReference>
<dbReference type="InterPro" id="IPR046373">
    <property type="entry name" value="Acyl-CoA_Oxase/DH_mid-dom_sf"/>
</dbReference>
<organism evidence="10 11">
    <name type="scientific">Aeribacillus composti</name>
    <dbReference type="NCBI Taxonomy" id="1868734"/>
    <lineage>
        <taxon>Bacteria</taxon>
        <taxon>Bacillati</taxon>
        <taxon>Bacillota</taxon>
        <taxon>Bacilli</taxon>
        <taxon>Bacillales</taxon>
        <taxon>Bacillaceae</taxon>
        <taxon>Aeribacillus</taxon>
    </lineage>
</organism>
<dbReference type="Gene3D" id="1.10.540.10">
    <property type="entry name" value="Acyl-CoA dehydrogenase/oxidase, N-terminal domain"/>
    <property type="match status" value="1"/>
</dbReference>
<keyword evidence="4 6" id="KW-0274">FAD</keyword>
<dbReference type="PIRSF" id="PIRSF016578">
    <property type="entry name" value="HsaA"/>
    <property type="match status" value="1"/>
</dbReference>
<dbReference type="Pfam" id="PF02770">
    <property type="entry name" value="Acyl-CoA_dh_M"/>
    <property type="match status" value="1"/>
</dbReference>
<dbReference type="InterPro" id="IPR009075">
    <property type="entry name" value="AcylCo_DH/oxidase_C"/>
</dbReference>
<dbReference type="EMBL" id="CP134501">
    <property type="protein sequence ID" value="WNF34573.1"/>
    <property type="molecule type" value="Genomic_DNA"/>
</dbReference>
<dbReference type="RefSeq" id="WP_094245627.1">
    <property type="nucleotide sequence ID" value="NZ_CP134501.1"/>
</dbReference>
<dbReference type="Proteomes" id="UP001303701">
    <property type="component" value="Chromosome"/>
</dbReference>
<comment type="similarity">
    <text evidence="2 6">Belongs to the acyl-CoA dehydrogenase family.</text>
</comment>
<dbReference type="PANTHER" id="PTHR43884">
    <property type="entry name" value="ACYL-COA DEHYDROGENASE"/>
    <property type="match status" value="1"/>
</dbReference>
<dbReference type="EC" id="1.-.-.-" evidence="10"/>
<dbReference type="GeneID" id="301125900"/>
<dbReference type="Pfam" id="PF00441">
    <property type="entry name" value="Acyl-CoA_dh_1"/>
    <property type="match status" value="1"/>
</dbReference>
<dbReference type="SUPFAM" id="SSF56645">
    <property type="entry name" value="Acyl-CoA dehydrogenase NM domain-like"/>
    <property type="match status" value="1"/>
</dbReference>
<evidence type="ECO:0000259" key="8">
    <source>
        <dbReference type="Pfam" id="PF02770"/>
    </source>
</evidence>
<evidence type="ECO:0000259" key="9">
    <source>
        <dbReference type="Pfam" id="PF02771"/>
    </source>
</evidence>
<sequence length="388" mass="43442">MNFLDEMVIVNKSHRELREKAEKLAEKFAERAAKNDQESSFPFENFSDLKTEGFLKLTVPKKYGGNEISLYEFLLVQEKIAEGDGATGLSLGWHNGIVMDLSESKKWDERTFERICEEIVAEGKLINSCASEPAAGSPARGGKPKTTARKEGSSWIINGHKSFTSLAPILDYFIVTATIEETGEVGEYLVPKGAEGLSIKETWDTIGMRATRSDDLLLHNVKVEKDALVSIRQATFSPSTPKGWLLHIPACYLGIAIAARNFAVKYAKEYQPASLSHPISELSEVRRKTAEMDLELTSARHFMYSVAKKWDEQPHLHEQMGHELAAVKYVATNSAIKVVDLAMRIAGGQSLRKEYPLERYYRDVRCGLHNPPADDITLKIFGDRAFQE</sequence>
<dbReference type="SUPFAM" id="SSF47203">
    <property type="entry name" value="Acyl-CoA dehydrogenase C-terminal domain-like"/>
    <property type="match status" value="1"/>
</dbReference>
<dbReference type="PANTHER" id="PTHR43884:SF25">
    <property type="entry name" value="ACYL-COA DEHYDROGENASE YDBM-RELATED"/>
    <property type="match status" value="1"/>
</dbReference>
<evidence type="ECO:0000256" key="3">
    <source>
        <dbReference type="ARBA" id="ARBA00022630"/>
    </source>
</evidence>
<dbReference type="InterPro" id="IPR009100">
    <property type="entry name" value="AcylCoA_DH/oxidase_NM_dom_sf"/>
</dbReference>
<accession>A0ABY9WF39</accession>
<evidence type="ECO:0000259" key="7">
    <source>
        <dbReference type="Pfam" id="PF00441"/>
    </source>
</evidence>
<keyword evidence="5 6" id="KW-0560">Oxidoreductase</keyword>
<proteinExistence type="inferred from homology"/>
<feature type="domain" description="Acyl-CoA dehydrogenase/oxidase C-terminal" evidence="7">
    <location>
        <begin position="250"/>
        <end position="366"/>
    </location>
</feature>
<evidence type="ECO:0000256" key="5">
    <source>
        <dbReference type="ARBA" id="ARBA00023002"/>
    </source>
</evidence>
<dbReference type="InterPro" id="IPR013786">
    <property type="entry name" value="AcylCoA_DH/ox_N"/>
</dbReference>
<dbReference type="CDD" id="cd00567">
    <property type="entry name" value="ACAD"/>
    <property type="match status" value="1"/>
</dbReference>
<feature type="domain" description="Acyl-CoA dehydrogenase/oxidase N-terminal" evidence="9">
    <location>
        <begin position="12"/>
        <end position="100"/>
    </location>
</feature>
<evidence type="ECO:0000256" key="4">
    <source>
        <dbReference type="ARBA" id="ARBA00022827"/>
    </source>
</evidence>
<dbReference type="Pfam" id="PF02771">
    <property type="entry name" value="Acyl-CoA_dh_N"/>
    <property type="match status" value="1"/>
</dbReference>
<keyword evidence="11" id="KW-1185">Reference proteome</keyword>
<reference evidence="10 11" key="1">
    <citation type="submission" date="2023-09" db="EMBL/GenBank/DDBJ databases">
        <title>Different Types of Thermotolerant Ring-Cleaving Dioxygenases derived from Aeribacillus composti HB-1 applied for multiple aromatic hydrocarbons removal.</title>
        <authorList>
            <person name="Cao L."/>
            <person name="Li M."/>
            <person name="Ma T."/>
        </authorList>
    </citation>
    <scope>NUCLEOTIDE SEQUENCE [LARGE SCALE GENOMIC DNA]</scope>
    <source>
        <strain evidence="10 11">HB-1</strain>
    </source>
</reference>
<name>A0ABY9WF39_9BACI</name>
<evidence type="ECO:0000256" key="1">
    <source>
        <dbReference type="ARBA" id="ARBA00001974"/>
    </source>
</evidence>
<evidence type="ECO:0000256" key="6">
    <source>
        <dbReference type="RuleBase" id="RU362125"/>
    </source>
</evidence>